<organism evidence="14 15">
    <name type="scientific">Candidatus Nitrospira allomarina</name>
    <dbReference type="NCBI Taxonomy" id="3020900"/>
    <lineage>
        <taxon>Bacteria</taxon>
        <taxon>Pseudomonadati</taxon>
        <taxon>Nitrospirota</taxon>
        <taxon>Nitrospiria</taxon>
        <taxon>Nitrospirales</taxon>
        <taxon>Nitrospiraceae</taxon>
        <taxon>Nitrospira</taxon>
    </lineage>
</organism>
<feature type="transmembrane region" description="Helical" evidence="12">
    <location>
        <begin position="38"/>
        <end position="56"/>
    </location>
</feature>
<feature type="transmembrane region" description="Helical" evidence="12">
    <location>
        <begin position="208"/>
        <end position="230"/>
    </location>
</feature>
<dbReference type="GO" id="GO:0016020">
    <property type="term" value="C:membrane"/>
    <property type="evidence" value="ECO:0007669"/>
    <property type="project" value="UniProtKB-SubCell"/>
</dbReference>
<keyword evidence="6 12" id="KW-1133">Transmembrane helix</keyword>
<dbReference type="InterPro" id="IPR015876">
    <property type="entry name" value="Acyl-CoA_DS"/>
</dbReference>
<evidence type="ECO:0000256" key="1">
    <source>
        <dbReference type="ARBA" id="ARBA00004141"/>
    </source>
</evidence>
<keyword evidence="7" id="KW-0560">Oxidoreductase</keyword>
<dbReference type="KEGG" id="nall:PP769_03990"/>
<reference evidence="14 15" key="1">
    <citation type="submission" date="2023-01" db="EMBL/GenBank/DDBJ databases">
        <title>Cultivation and genomic characterization of new, ubiquitous marine nitrite-oxidizing bacteria from the Nitrospirales.</title>
        <authorList>
            <person name="Mueller A.J."/>
            <person name="Daebeler A."/>
            <person name="Herbold C.W."/>
            <person name="Kirkegaard R.H."/>
            <person name="Daims H."/>
        </authorList>
    </citation>
    <scope>NUCLEOTIDE SEQUENCE [LARGE SCALE GENOMIC DNA]</scope>
    <source>
        <strain evidence="14 15">VA</strain>
    </source>
</reference>
<sequence length="329" mass="37939">MPEIQRIILGPWKLFKSLFDTQEASALASHKNGREIDLVRTIPFLALHIAVLAVFWVGWSPIAVGVAVSLYIVRMFAITGFYHRYFSHRTFRTSRVMQFLFACLGASAAQRGPLWWAANHRHHHAYSDKPADVHSPVLRGLWWSHVGWFLTHDQLATKLNRIKDFARYPELRFLNRFDTLVPIGLAVLLFLLGKWLGSAYPDLGTSGWQMLVWGFVISTVVLWHGTFTINSLSHLFGSRRYPTSDHSRNNFLLAIITLGEGWHNNHHQYCSSARQGFRWWEIDVTYYLLEGLQLFGIIWDIRPVPAWVLNHPSLEQVDEDTDSAEKMAM</sequence>
<keyword evidence="5" id="KW-0276">Fatty acid metabolism</keyword>
<evidence type="ECO:0000256" key="12">
    <source>
        <dbReference type="SAM" id="Phobius"/>
    </source>
</evidence>
<dbReference type="Proteomes" id="UP001302719">
    <property type="component" value="Chromosome"/>
</dbReference>
<name>A0AA96GCL0_9BACT</name>
<evidence type="ECO:0000256" key="9">
    <source>
        <dbReference type="ARBA" id="ARBA00023098"/>
    </source>
</evidence>
<gene>
    <name evidence="14" type="ORF">PP769_03990</name>
</gene>
<evidence type="ECO:0000313" key="15">
    <source>
        <dbReference type="Proteomes" id="UP001302719"/>
    </source>
</evidence>
<evidence type="ECO:0000256" key="8">
    <source>
        <dbReference type="ARBA" id="ARBA00023004"/>
    </source>
</evidence>
<evidence type="ECO:0000256" key="7">
    <source>
        <dbReference type="ARBA" id="ARBA00023002"/>
    </source>
</evidence>
<keyword evidence="3" id="KW-0444">Lipid biosynthesis</keyword>
<keyword evidence="8" id="KW-0408">Iron</keyword>
<evidence type="ECO:0000256" key="11">
    <source>
        <dbReference type="ARBA" id="ARBA00023160"/>
    </source>
</evidence>
<dbReference type="InterPro" id="IPR005804">
    <property type="entry name" value="FA_desaturase_dom"/>
</dbReference>
<dbReference type="PANTHER" id="PTHR11351:SF31">
    <property type="entry name" value="DESATURASE 1, ISOFORM A-RELATED"/>
    <property type="match status" value="1"/>
</dbReference>
<evidence type="ECO:0000259" key="13">
    <source>
        <dbReference type="Pfam" id="PF00487"/>
    </source>
</evidence>
<dbReference type="Pfam" id="PF00487">
    <property type="entry name" value="FA_desaturase"/>
    <property type="match status" value="1"/>
</dbReference>
<feature type="transmembrane region" description="Helical" evidence="12">
    <location>
        <begin position="177"/>
        <end position="196"/>
    </location>
</feature>
<evidence type="ECO:0000256" key="2">
    <source>
        <dbReference type="ARBA" id="ARBA00008749"/>
    </source>
</evidence>
<dbReference type="PRINTS" id="PR00075">
    <property type="entry name" value="FACDDSATRASE"/>
</dbReference>
<comment type="similarity">
    <text evidence="2">Belongs to the fatty acid desaturase type 2 family.</text>
</comment>
<evidence type="ECO:0000256" key="4">
    <source>
        <dbReference type="ARBA" id="ARBA00022692"/>
    </source>
</evidence>
<evidence type="ECO:0000256" key="5">
    <source>
        <dbReference type="ARBA" id="ARBA00022832"/>
    </source>
</evidence>
<dbReference type="GO" id="GO:0016717">
    <property type="term" value="F:oxidoreductase activity, acting on paired donors, with oxidation of a pair of donors resulting in the reduction of molecular oxygen to two molecules of water"/>
    <property type="evidence" value="ECO:0007669"/>
    <property type="project" value="InterPro"/>
</dbReference>
<keyword evidence="15" id="KW-1185">Reference proteome</keyword>
<comment type="subcellular location">
    <subcellularLocation>
        <location evidence="1">Membrane</location>
        <topology evidence="1">Multi-pass membrane protein</topology>
    </subcellularLocation>
</comment>
<dbReference type="GO" id="GO:0006633">
    <property type="term" value="P:fatty acid biosynthetic process"/>
    <property type="evidence" value="ECO:0007669"/>
    <property type="project" value="UniProtKB-KW"/>
</dbReference>
<feature type="transmembrane region" description="Helical" evidence="12">
    <location>
        <begin position="62"/>
        <end position="82"/>
    </location>
</feature>
<feature type="domain" description="Fatty acid desaturase" evidence="13">
    <location>
        <begin position="62"/>
        <end position="282"/>
    </location>
</feature>
<dbReference type="EMBL" id="CP116967">
    <property type="protein sequence ID" value="WNM58937.1"/>
    <property type="molecule type" value="Genomic_DNA"/>
</dbReference>
<evidence type="ECO:0000256" key="6">
    <source>
        <dbReference type="ARBA" id="ARBA00022989"/>
    </source>
</evidence>
<proteinExistence type="inferred from homology"/>
<keyword evidence="11" id="KW-0275">Fatty acid biosynthesis</keyword>
<dbReference type="CDD" id="cd03505">
    <property type="entry name" value="Delta9-FADS-like"/>
    <property type="match status" value="1"/>
</dbReference>
<evidence type="ECO:0000313" key="14">
    <source>
        <dbReference type="EMBL" id="WNM58937.1"/>
    </source>
</evidence>
<evidence type="ECO:0000256" key="3">
    <source>
        <dbReference type="ARBA" id="ARBA00022516"/>
    </source>
</evidence>
<keyword evidence="10 12" id="KW-0472">Membrane</keyword>
<dbReference type="AlphaFoldDB" id="A0AA96GCL0"/>
<accession>A0AA96GCL0</accession>
<dbReference type="PANTHER" id="PTHR11351">
    <property type="entry name" value="ACYL-COA DESATURASE"/>
    <property type="match status" value="1"/>
</dbReference>
<dbReference type="RefSeq" id="WP_312645480.1">
    <property type="nucleotide sequence ID" value="NZ_CP116967.1"/>
</dbReference>
<evidence type="ECO:0000256" key="10">
    <source>
        <dbReference type="ARBA" id="ARBA00023136"/>
    </source>
</evidence>
<keyword evidence="9" id="KW-0443">Lipid metabolism</keyword>
<protein>
    <submittedName>
        <fullName evidence="14">Acyl-CoA desaturase</fullName>
    </submittedName>
</protein>
<keyword evidence="4 12" id="KW-0812">Transmembrane</keyword>